<feature type="compositionally biased region" description="Low complexity" evidence="8">
    <location>
        <begin position="876"/>
        <end position="889"/>
    </location>
</feature>
<dbReference type="InterPro" id="IPR016039">
    <property type="entry name" value="Thiolase-like"/>
</dbReference>
<dbReference type="Pfam" id="PF00550">
    <property type="entry name" value="PP-binding"/>
    <property type="match status" value="1"/>
</dbReference>
<dbReference type="InterPro" id="IPR015083">
    <property type="entry name" value="NorB/c/GfsB-D-like_docking"/>
</dbReference>
<dbReference type="Pfam" id="PF02801">
    <property type="entry name" value="Ketoacyl-synt_C"/>
    <property type="match status" value="1"/>
</dbReference>
<dbReference type="Gene3D" id="3.40.366.10">
    <property type="entry name" value="Malonyl-Coenzyme A Acyl Carrier Protein, domain 2"/>
    <property type="match status" value="1"/>
</dbReference>
<sequence>MVSEDKLVEYLKRVTAELERTRRRVRDLEARATEPIAIVGMACRYPGGVTTPEQLWRLVDDGVDAIGEIPADRGWDLTSLYDPDPDRVGTFYTRAGGFVADADHFDPAFFGISPRDALAVDPQQRLLLETAWEAFERAGIAPESLRGSRTGVFAGVMYADYGARLFGHPPAELEGQIGSGSAGSVASGRVAYTFGLEGPTLTIDTACSSSLVAVHLAAQALRAGECSLALAGGVTLMATPSVFIEFSRQRGLAPDGRCKAFADAADGTGWGEGAGLLLLERLSDAQRAGRPVLAVVRGTAVNSDGASNGLTAPNGPSQERLIRDALAAARLSGAEVDALEAHGTGTTLGDPIEAQAVLATYGQDRPADRPLHIGSIKSNIGHTQAAAGVAGIIKMVQAIRQGRLPATLHVDQPSSHVDWSAGAVSLLTDPQPWPDVDRPRRAAVSSFGISGTNAHVILEQAVDPTVGEPAAGAPEAAPGEAAPGSPTGPAGDADGWASGLLPWTLSARTGAALAGQAARLRAHLVDDPGLRAVDVAHSLATLRTRFDERAVLVAADRAGLLRGLRALETGSPDVSVARGRRRPTGPTAFLFTGQGSQRPGMGLALYERHPVYADAFDEVLAALDPHLDRPLRDVVHADPRSDPETAALIHQTRYTQPALFAHEVALFRLVESFGVHPAQVAGHSVGELVAAHVAGVLTLADAAVLVAARARLMANLPPGAMSGFDATEEEIADLLVDRADRLSVAAVNAPRSLVVSGDPAALAEVEESWRDRGGRVRRLTVSGAFHSPHTDALLPAFREVAATVTFRPPTIGIISNVTGRPASPDEITTPEYWTRHLRATVRFADGVAALADLGVDTFVEIGPDATLTTLTERVLAAGPSDSGPAPDGGASSGRGGARRTVVATARPDRGDDEALLLALGTLQAHGHAVDFAPLYARHAPRRVTLPTYAFDRRRFWLDVPLTGRAADPGETGRAGEPARPGERRFWDLVDAADTAALAATLRVDPDAPLRSVLPSLAAWRRSAQWRYRLAWNRVGDTAAAGRLDGRWVLLTRPDQAGEPLLAAIDAELRRHGATVDDGTGDDGTGDPLPPAGVLDLRALPGPGGAAGHPPVAAAILDPLGEAWPDVPVWTVTRGAVAAAAADPPPDPSQARVWGLVARLTADRPARPGGLADLPAADLPAADLPAAGGTGVDGATSGGIAGVRQLVRALADGAEEQVALRAEGLFARRLRPVPAPPAVARPAGASNGRRRDDGLPPGTVLVIGGTTGLGAHAARRLARGGAQRLVLTREPTGAPVSPGSPEDVLLVELAAAGSRTAVVDWEPGDTKALAALVAATPAGYPLVAVVHALPDLPAEAATASLRALREATAGSATVGATSPAVLVLTPTSAVVDLDGPPEHAEFEAWADAFVAGARADGLPWASVAWGPWRDGDAAAPAAPAGTRGLRPVPVDLALDVLGEALAEVLDDRSGVPAPDRGRLVLADVDWAALHAARPRPVGLFREIPAARGAWSEDVDGGGGGGGGGRAPAREWTARLATSTGPERERVLLDLVRDQAAALLGFAAAEDVEADAEFLAIGFTSMTALELNQRFQDLAGLALPPTAIFDYPTPTSLARFLAAPTIPATA</sequence>
<feature type="domain" description="Ketosynthase family 3 (KS3)" evidence="10">
    <location>
        <begin position="33"/>
        <end position="460"/>
    </location>
</feature>
<feature type="region of interest" description="Disordered" evidence="8">
    <location>
        <begin position="876"/>
        <end position="900"/>
    </location>
</feature>
<keyword evidence="7" id="KW-0012">Acyltransferase</keyword>
<keyword evidence="2" id="KW-0596">Phosphopantetheine</keyword>
<dbReference type="InterPro" id="IPR009081">
    <property type="entry name" value="PP-bd_ACP"/>
</dbReference>
<dbReference type="SUPFAM" id="SSF53901">
    <property type="entry name" value="Thiolase-like"/>
    <property type="match status" value="1"/>
</dbReference>
<dbReference type="InterPro" id="IPR057326">
    <property type="entry name" value="KR_dom"/>
</dbReference>
<dbReference type="Gene3D" id="3.40.47.10">
    <property type="match status" value="1"/>
</dbReference>
<dbReference type="GO" id="GO:0031177">
    <property type="term" value="F:phosphopantetheine binding"/>
    <property type="evidence" value="ECO:0007669"/>
    <property type="project" value="InterPro"/>
</dbReference>
<dbReference type="InterPro" id="IPR014030">
    <property type="entry name" value="Ketoacyl_synth_N"/>
</dbReference>
<evidence type="ECO:0000313" key="12">
    <source>
        <dbReference type="Proteomes" id="UP000179627"/>
    </source>
</evidence>
<dbReference type="InterPro" id="IPR020841">
    <property type="entry name" value="PKS_Beta-ketoAc_synthase_dom"/>
</dbReference>
<evidence type="ECO:0000313" key="11">
    <source>
        <dbReference type="EMBL" id="OHV37622.1"/>
    </source>
</evidence>
<evidence type="ECO:0000259" key="9">
    <source>
        <dbReference type="PROSITE" id="PS50075"/>
    </source>
</evidence>
<dbReference type="GO" id="GO:0004312">
    <property type="term" value="F:fatty acid synthase activity"/>
    <property type="evidence" value="ECO:0007669"/>
    <property type="project" value="TreeGrafter"/>
</dbReference>
<dbReference type="SUPFAM" id="SSF55048">
    <property type="entry name" value="Probable ACP-binding domain of malonyl-CoA ACP transacylase"/>
    <property type="match status" value="1"/>
</dbReference>
<dbReference type="InterPro" id="IPR001227">
    <property type="entry name" value="Ac_transferase_dom_sf"/>
</dbReference>
<dbReference type="SMART" id="SM00825">
    <property type="entry name" value="PKS_KS"/>
    <property type="match status" value="1"/>
</dbReference>
<dbReference type="OrthoDB" id="4537517at2"/>
<dbReference type="PANTHER" id="PTHR43775:SF51">
    <property type="entry name" value="INACTIVE PHENOLPHTHIOCEROL SYNTHESIS POLYKETIDE SYNTHASE TYPE I PKS1-RELATED"/>
    <property type="match status" value="1"/>
</dbReference>
<dbReference type="SUPFAM" id="SSF51735">
    <property type="entry name" value="NAD(P)-binding Rossmann-fold domains"/>
    <property type="match status" value="2"/>
</dbReference>
<dbReference type="InterPro" id="IPR014031">
    <property type="entry name" value="Ketoacyl_synth_C"/>
</dbReference>
<evidence type="ECO:0000256" key="7">
    <source>
        <dbReference type="ARBA" id="ARBA00023315"/>
    </source>
</evidence>
<reference evidence="12" key="1">
    <citation type="submission" date="2016-07" db="EMBL/GenBank/DDBJ databases">
        <title>Sequence Frankia sp. strain CcI1.17.</title>
        <authorList>
            <person name="Ghodhbane-Gtari F."/>
            <person name="Swanson E."/>
            <person name="Gueddou A."/>
            <person name="Morris K."/>
            <person name="Hezbri K."/>
            <person name="Ktari A."/>
            <person name="Nouioui I."/>
            <person name="Abebe-Akele F."/>
            <person name="Simpson S."/>
            <person name="Thomas K."/>
            <person name="Gtari M."/>
            <person name="Tisa L.S."/>
            <person name="Hurst S."/>
        </authorList>
    </citation>
    <scope>NUCLEOTIDE SEQUENCE [LARGE SCALE GENOMIC DNA]</scope>
    <source>
        <strain evidence="12">Cc1.17</strain>
    </source>
</reference>
<organism evidence="11 12">
    <name type="scientific">Parafrankia colletiae</name>
    <dbReference type="NCBI Taxonomy" id="573497"/>
    <lineage>
        <taxon>Bacteria</taxon>
        <taxon>Bacillati</taxon>
        <taxon>Actinomycetota</taxon>
        <taxon>Actinomycetes</taxon>
        <taxon>Frankiales</taxon>
        <taxon>Frankiaceae</taxon>
        <taxon>Parafrankia</taxon>
    </lineage>
</organism>
<comment type="cofactor">
    <cofactor evidence="1">
        <name>pantetheine 4'-phosphate</name>
        <dbReference type="ChEBI" id="CHEBI:47942"/>
    </cofactor>
</comment>
<dbReference type="InterPro" id="IPR013968">
    <property type="entry name" value="PKS_KR"/>
</dbReference>
<dbReference type="Gene3D" id="1.10.1200.10">
    <property type="entry name" value="ACP-like"/>
    <property type="match status" value="1"/>
</dbReference>
<evidence type="ECO:0000256" key="5">
    <source>
        <dbReference type="ARBA" id="ARBA00023194"/>
    </source>
</evidence>
<evidence type="ECO:0000256" key="8">
    <source>
        <dbReference type="SAM" id="MobiDB-lite"/>
    </source>
</evidence>
<dbReference type="GO" id="GO:0006633">
    <property type="term" value="P:fatty acid biosynthetic process"/>
    <property type="evidence" value="ECO:0007669"/>
    <property type="project" value="InterPro"/>
</dbReference>
<evidence type="ECO:0000256" key="1">
    <source>
        <dbReference type="ARBA" id="ARBA00001957"/>
    </source>
</evidence>
<dbReference type="InterPro" id="IPR016035">
    <property type="entry name" value="Acyl_Trfase/lysoPLipase"/>
</dbReference>
<evidence type="ECO:0000259" key="10">
    <source>
        <dbReference type="PROSITE" id="PS52004"/>
    </source>
</evidence>
<dbReference type="GO" id="GO:0033068">
    <property type="term" value="P:macrolide biosynthetic process"/>
    <property type="evidence" value="ECO:0007669"/>
    <property type="project" value="UniProtKB-ARBA"/>
</dbReference>
<dbReference type="SMART" id="SM00823">
    <property type="entry name" value="PKS_PP"/>
    <property type="match status" value="1"/>
</dbReference>
<dbReference type="InterPro" id="IPR050091">
    <property type="entry name" value="PKS_NRPS_Biosynth_Enz"/>
</dbReference>
<dbReference type="Gene3D" id="6.10.140.1830">
    <property type="match status" value="1"/>
</dbReference>
<evidence type="ECO:0008006" key="13">
    <source>
        <dbReference type="Google" id="ProtNLM"/>
    </source>
</evidence>
<dbReference type="SMART" id="SM00827">
    <property type="entry name" value="PKS_AT"/>
    <property type="match status" value="1"/>
</dbReference>
<dbReference type="Pfam" id="PF00698">
    <property type="entry name" value="Acyl_transf_1"/>
    <property type="match status" value="1"/>
</dbReference>
<keyword evidence="3" id="KW-0597">Phosphoprotein</keyword>
<keyword evidence="12" id="KW-1185">Reference proteome</keyword>
<dbReference type="Pfam" id="PF08659">
    <property type="entry name" value="KR"/>
    <property type="match status" value="1"/>
</dbReference>
<dbReference type="SMART" id="SM00822">
    <property type="entry name" value="PKS_KR"/>
    <property type="match status" value="1"/>
</dbReference>
<dbReference type="GO" id="GO:0004315">
    <property type="term" value="F:3-oxoacyl-[acyl-carrier-protein] synthase activity"/>
    <property type="evidence" value="ECO:0007669"/>
    <property type="project" value="InterPro"/>
</dbReference>
<dbReference type="Pfam" id="PF08990">
    <property type="entry name" value="Docking"/>
    <property type="match status" value="1"/>
</dbReference>
<dbReference type="Pfam" id="PF00109">
    <property type="entry name" value="ketoacyl-synt"/>
    <property type="match status" value="1"/>
</dbReference>
<dbReference type="InterPro" id="IPR041618">
    <property type="entry name" value="PKS_DE"/>
</dbReference>
<dbReference type="Proteomes" id="UP000179627">
    <property type="component" value="Unassembled WGS sequence"/>
</dbReference>
<evidence type="ECO:0000256" key="4">
    <source>
        <dbReference type="ARBA" id="ARBA00022679"/>
    </source>
</evidence>
<feature type="region of interest" description="Disordered" evidence="8">
    <location>
        <begin position="466"/>
        <end position="495"/>
    </location>
</feature>
<dbReference type="PROSITE" id="PS52004">
    <property type="entry name" value="KS3_2"/>
    <property type="match status" value="1"/>
</dbReference>
<dbReference type="Gene3D" id="3.40.50.720">
    <property type="entry name" value="NAD(P)-binding Rossmann-like Domain"/>
    <property type="match status" value="1"/>
</dbReference>
<gene>
    <name evidence="11" type="ORF">CC117_16705</name>
</gene>
<dbReference type="InterPro" id="IPR018201">
    <property type="entry name" value="Ketoacyl_synth_AS"/>
</dbReference>
<evidence type="ECO:0000256" key="2">
    <source>
        <dbReference type="ARBA" id="ARBA00022450"/>
    </source>
</evidence>
<dbReference type="SUPFAM" id="SSF47336">
    <property type="entry name" value="ACP-like"/>
    <property type="match status" value="1"/>
</dbReference>
<keyword evidence="4" id="KW-0808">Transferase</keyword>
<dbReference type="InterPro" id="IPR020806">
    <property type="entry name" value="PKS_PP-bd"/>
</dbReference>
<dbReference type="PROSITE" id="PS00606">
    <property type="entry name" value="KS3_1"/>
    <property type="match status" value="1"/>
</dbReference>
<evidence type="ECO:0000256" key="3">
    <source>
        <dbReference type="ARBA" id="ARBA00022553"/>
    </source>
</evidence>
<accession>A0A1S1QX35</accession>
<dbReference type="InterPro" id="IPR036299">
    <property type="entry name" value="Polyketide_synth_docking_sf"/>
</dbReference>
<dbReference type="InterPro" id="IPR014043">
    <property type="entry name" value="Acyl_transferase_dom"/>
</dbReference>
<dbReference type="SUPFAM" id="SSF52151">
    <property type="entry name" value="FabD/lysophospholipase-like"/>
    <property type="match status" value="1"/>
</dbReference>
<dbReference type="PANTHER" id="PTHR43775">
    <property type="entry name" value="FATTY ACID SYNTHASE"/>
    <property type="match status" value="1"/>
</dbReference>
<feature type="region of interest" description="Disordered" evidence="8">
    <location>
        <begin position="1236"/>
        <end position="1255"/>
    </location>
</feature>
<dbReference type="InterPro" id="IPR016036">
    <property type="entry name" value="Malonyl_transacylase_ACP-bd"/>
</dbReference>
<dbReference type="PROSITE" id="PS50075">
    <property type="entry name" value="CARRIER"/>
    <property type="match status" value="1"/>
</dbReference>
<dbReference type="SUPFAM" id="SSF101173">
    <property type="entry name" value="Docking domain B of the erythromycin polyketide synthase (DEBS)"/>
    <property type="match status" value="1"/>
</dbReference>
<dbReference type="EMBL" id="MBLM01000112">
    <property type="protein sequence ID" value="OHV37622.1"/>
    <property type="molecule type" value="Genomic_DNA"/>
</dbReference>
<protein>
    <recommendedName>
        <fullName evidence="13">Polyketide synthase family protein</fullName>
    </recommendedName>
</protein>
<comment type="caution">
    <text evidence="11">The sequence shown here is derived from an EMBL/GenBank/DDBJ whole genome shotgun (WGS) entry which is preliminary data.</text>
</comment>
<dbReference type="InterPro" id="IPR036736">
    <property type="entry name" value="ACP-like_sf"/>
</dbReference>
<dbReference type="SMART" id="SM01294">
    <property type="entry name" value="PKS_PP_betabranch"/>
    <property type="match status" value="1"/>
</dbReference>
<dbReference type="CDD" id="cd00833">
    <property type="entry name" value="PKS"/>
    <property type="match status" value="1"/>
</dbReference>
<dbReference type="Pfam" id="PF22621">
    <property type="entry name" value="CurL-like_PKS_C"/>
    <property type="match status" value="1"/>
</dbReference>
<dbReference type="InterPro" id="IPR036291">
    <property type="entry name" value="NAD(P)-bd_dom_sf"/>
</dbReference>
<keyword evidence="5" id="KW-0045">Antibiotic biosynthesis</keyword>
<proteinExistence type="predicted"/>
<evidence type="ECO:0000256" key="6">
    <source>
        <dbReference type="ARBA" id="ARBA00023268"/>
    </source>
</evidence>
<feature type="domain" description="Carrier" evidence="9">
    <location>
        <begin position="1544"/>
        <end position="1619"/>
    </location>
</feature>
<keyword evidence="6" id="KW-0511">Multifunctional enzyme</keyword>
<dbReference type="RefSeq" id="WP_071084467.1">
    <property type="nucleotide sequence ID" value="NZ_MBLM01000112.1"/>
</dbReference>
<name>A0A1S1QX35_9ACTN</name>
<dbReference type="Gene3D" id="3.30.70.3290">
    <property type="match status" value="1"/>
</dbReference>
<dbReference type="FunFam" id="3.40.47.10:FF:000019">
    <property type="entry name" value="Polyketide synthase type I"/>
    <property type="match status" value="1"/>
</dbReference>
<dbReference type="Pfam" id="PF18369">
    <property type="entry name" value="PKS_DE"/>
    <property type="match status" value="1"/>
</dbReference>